<evidence type="ECO:0000259" key="9">
    <source>
        <dbReference type="Pfam" id="PF02771"/>
    </source>
</evidence>
<comment type="similarity">
    <text evidence="2 5">Belongs to the acyl-CoA dehydrogenase family.</text>
</comment>
<dbReference type="PROSITE" id="PS00073">
    <property type="entry name" value="ACYL_COA_DH_2"/>
    <property type="match status" value="1"/>
</dbReference>
<dbReference type="EMBL" id="FOAS01000007">
    <property type="protein sequence ID" value="SEL05242.1"/>
    <property type="molecule type" value="Genomic_DNA"/>
</dbReference>
<dbReference type="InterPro" id="IPR009075">
    <property type="entry name" value="AcylCo_DH/oxidase_C"/>
</dbReference>
<evidence type="ECO:0000259" key="8">
    <source>
        <dbReference type="Pfam" id="PF02770"/>
    </source>
</evidence>
<name>A0A1H7M2A9_9GAMM</name>
<dbReference type="InterPro" id="IPR006091">
    <property type="entry name" value="Acyl-CoA_Oxase/DH_mid-dom"/>
</dbReference>
<gene>
    <name evidence="10" type="ORF">SAMN05216214_107191</name>
</gene>
<dbReference type="InterPro" id="IPR009100">
    <property type="entry name" value="AcylCoA_DH/oxidase_NM_dom_sf"/>
</dbReference>
<dbReference type="SUPFAM" id="SSF47203">
    <property type="entry name" value="Acyl-CoA dehydrogenase C-terminal domain-like"/>
    <property type="match status" value="1"/>
</dbReference>
<feature type="region of interest" description="Disordered" evidence="6">
    <location>
        <begin position="45"/>
        <end position="65"/>
    </location>
</feature>
<evidence type="ECO:0000256" key="4">
    <source>
        <dbReference type="ARBA" id="ARBA00022827"/>
    </source>
</evidence>
<dbReference type="InterPro" id="IPR037069">
    <property type="entry name" value="AcylCoA_DH/ox_N_sf"/>
</dbReference>
<dbReference type="InterPro" id="IPR046373">
    <property type="entry name" value="Acyl-CoA_Oxase/DH_mid-dom_sf"/>
</dbReference>
<dbReference type="InterPro" id="IPR006089">
    <property type="entry name" value="Acyl-CoA_DH_CS"/>
</dbReference>
<keyword evidence="4 5" id="KW-0274">FAD</keyword>
<dbReference type="Gene3D" id="1.20.140.10">
    <property type="entry name" value="Butyryl-CoA Dehydrogenase, subunit A, domain 3"/>
    <property type="match status" value="1"/>
</dbReference>
<dbReference type="AlphaFoldDB" id="A0A1H7M2A9"/>
<dbReference type="STRING" id="1429083.GCA_001885685_01584"/>
<dbReference type="PANTHER" id="PTHR43884:SF12">
    <property type="entry name" value="ISOVALERYL-COA DEHYDROGENASE, MITOCHONDRIAL-RELATED"/>
    <property type="match status" value="1"/>
</dbReference>
<dbReference type="GO" id="GO:0003995">
    <property type="term" value="F:acyl-CoA dehydrogenase activity"/>
    <property type="evidence" value="ECO:0007669"/>
    <property type="project" value="InterPro"/>
</dbReference>
<dbReference type="Pfam" id="PF02770">
    <property type="entry name" value="Acyl-CoA_dh_M"/>
    <property type="match status" value="1"/>
</dbReference>
<feature type="domain" description="Acyl-CoA dehydrogenase/oxidase C-terminal" evidence="7">
    <location>
        <begin position="298"/>
        <end position="420"/>
    </location>
</feature>
<evidence type="ECO:0000256" key="6">
    <source>
        <dbReference type="SAM" id="MobiDB-lite"/>
    </source>
</evidence>
<evidence type="ECO:0000256" key="1">
    <source>
        <dbReference type="ARBA" id="ARBA00001974"/>
    </source>
</evidence>
<keyword evidence="5" id="KW-0560">Oxidoreductase</keyword>
<evidence type="ECO:0000256" key="2">
    <source>
        <dbReference type="ARBA" id="ARBA00009347"/>
    </source>
</evidence>
<keyword evidence="11" id="KW-1185">Reference proteome</keyword>
<dbReference type="InterPro" id="IPR036250">
    <property type="entry name" value="AcylCo_DH-like_C"/>
</dbReference>
<feature type="domain" description="Acyl-CoA oxidase/dehydrogenase middle" evidence="8">
    <location>
        <begin position="190"/>
        <end position="279"/>
    </location>
</feature>
<protein>
    <recommendedName>
        <fullName evidence="12">Acyl-CoA dehydrogenase, C-terminal domain protein</fullName>
    </recommendedName>
</protein>
<evidence type="ECO:0000259" key="7">
    <source>
        <dbReference type="Pfam" id="PF00441"/>
    </source>
</evidence>
<reference evidence="10 11" key="1">
    <citation type="submission" date="2016-10" db="EMBL/GenBank/DDBJ databases">
        <authorList>
            <person name="de Groot N.N."/>
        </authorList>
    </citation>
    <scope>NUCLEOTIDE SEQUENCE [LARGE SCALE GENOMIC DNA]</scope>
    <source>
        <strain evidence="10 11">JCM 19513</strain>
    </source>
</reference>
<comment type="cofactor">
    <cofactor evidence="1 5">
        <name>FAD</name>
        <dbReference type="ChEBI" id="CHEBI:57692"/>
    </cofactor>
</comment>
<feature type="domain" description="Acyl-CoA dehydrogenase/oxidase N-terminal" evidence="9">
    <location>
        <begin position="72"/>
        <end position="183"/>
    </location>
</feature>
<feature type="compositionally biased region" description="Low complexity" evidence="6">
    <location>
        <begin position="53"/>
        <end position="64"/>
    </location>
</feature>
<evidence type="ECO:0000313" key="11">
    <source>
        <dbReference type="Proteomes" id="UP000185766"/>
    </source>
</evidence>
<evidence type="ECO:0000256" key="5">
    <source>
        <dbReference type="RuleBase" id="RU362125"/>
    </source>
</evidence>
<dbReference type="SUPFAM" id="SSF56645">
    <property type="entry name" value="Acyl-CoA dehydrogenase NM domain-like"/>
    <property type="match status" value="1"/>
</dbReference>
<dbReference type="InterPro" id="IPR013786">
    <property type="entry name" value="AcylCoA_DH/ox_N"/>
</dbReference>
<dbReference type="GO" id="GO:0050660">
    <property type="term" value="F:flavin adenine dinucleotide binding"/>
    <property type="evidence" value="ECO:0007669"/>
    <property type="project" value="InterPro"/>
</dbReference>
<dbReference type="Gene3D" id="2.40.110.10">
    <property type="entry name" value="Butyryl-CoA Dehydrogenase, subunit A, domain 2"/>
    <property type="match status" value="1"/>
</dbReference>
<dbReference type="Pfam" id="PF00441">
    <property type="entry name" value="Acyl-CoA_dh_1"/>
    <property type="match status" value="1"/>
</dbReference>
<dbReference type="Gene3D" id="1.10.540.10">
    <property type="entry name" value="Acyl-CoA dehydrogenase/oxidase, N-terminal domain"/>
    <property type="match status" value="1"/>
</dbReference>
<evidence type="ECO:0008006" key="12">
    <source>
        <dbReference type="Google" id="ProtNLM"/>
    </source>
</evidence>
<dbReference type="PANTHER" id="PTHR43884">
    <property type="entry name" value="ACYL-COA DEHYDROGENASE"/>
    <property type="match status" value="1"/>
</dbReference>
<sequence length="427" mass="46056">MLMQLQGRALALLNKIAGAQWPDRLRLRKPIERWLYQGSKTSFSLMTQRGGQSRPRPASSANPSGLFDLTLSEDQRLLQDTLQQVAAELLRPAAADADHNARCPAELRASLAELGLTHYGVPQAHGGLADDAACVTGALLTETLAHGDVSLALVSLQGLSVANLLRRFATASAQAQWLPALLTENAPQIALALAEQQVLADPHRLRCRAERKGKGYVLSGSKAMLVGGAEASHLIVSAYADGEPALFIVERNSAGVSCRAQPAMGLKGAALAQVQLTKVRVPQAARLTDQHFAYQQLLDVLALGGCALAVGVAQAALDYVIPYVNDRHAFGEPISHRQGVAFPVANMAIELEGVRLLLWRACARIDQQQSFTREAYLARLQAEDKLMRIASDAVQLLGGHGFTQEHPVERWYRDVRGFAVLANSLVL</sequence>
<accession>A0A1H7M2A9</accession>
<dbReference type="Proteomes" id="UP000185766">
    <property type="component" value="Unassembled WGS sequence"/>
</dbReference>
<organism evidence="10 11">
    <name type="scientific">Atopomonas hussainii</name>
    <dbReference type="NCBI Taxonomy" id="1429083"/>
    <lineage>
        <taxon>Bacteria</taxon>
        <taxon>Pseudomonadati</taxon>
        <taxon>Pseudomonadota</taxon>
        <taxon>Gammaproteobacteria</taxon>
        <taxon>Pseudomonadales</taxon>
        <taxon>Pseudomonadaceae</taxon>
        <taxon>Atopomonas</taxon>
    </lineage>
</organism>
<keyword evidence="3 5" id="KW-0285">Flavoprotein</keyword>
<dbReference type="RefSeq" id="WP_074867320.1">
    <property type="nucleotide sequence ID" value="NZ_FOAS01000007.1"/>
</dbReference>
<dbReference type="Pfam" id="PF02771">
    <property type="entry name" value="Acyl-CoA_dh_N"/>
    <property type="match status" value="1"/>
</dbReference>
<proteinExistence type="inferred from homology"/>
<evidence type="ECO:0000313" key="10">
    <source>
        <dbReference type="EMBL" id="SEL05242.1"/>
    </source>
</evidence>
<evidence type="ECO:0000256" key="3">
    <source>
        <dbReference type="ARBA" id="ARBA00022630"/>
    </source>
</evidence>